<dbReference type="Proteomes" id="UP001055618">
    <property type="component" value="Unassembled WGS sequence"/>
</dbReference>
<evidence type="ECO:0000313" key="3">
    <source>
        <dbReference type="EMBL" id="MCL6371239.1"/>
    </source>
</evidence>
<sequence length="132" mass="14685">MGPHGTLKKDPSPGQSHHLNQDAAYRDVIPREKGAAIKLEGNAFTEPGTPHYEAHRSMEKFWDQYRRGGELNGQFPTNTKYTQALKRSLEAAGLPSNQVNQAVKYSIQNRIQHGALGGMEVPRIPGRINQVK</sequence>
<feature type="region of interest" description="Disordered" evidence="1">
    <location>
        <begin position="1"/>
        <end position="21"/>
    </location>
</feature>
<reference evidence="3" key="1">
    <citation type="submission" date="2019-02" db="EMBL/GenBank/DDBJ databases">
        <title>New Zealand Erwinia strains with phe-tRNA free attachment sites.</title>
        <authorList>
            <person name="Nunes-Leite L."/>
            <person name="Pitman A.R."/>
        </authorList>
    </citation>
    <scope>NUCLEOTIDE SEQUENCE</scope>
    <source>
        <strain evidence="3">Ec-140</strain>
        <strain evidence="2">Ec-143</strain>
    </source>
</reference>
<dbReference type="EMBL" id="SGPY01000020">
    <property type="protein sequence ID" value="MCL6371239.1"/>
    <property type="molecule type" value="Genomic_DNA"/>
</dbReference>
<comment type="caution">
    <text evidence="3">The sequence shown here is derived from an EMBL/GenBank/DDBJ whole genome shotgun (WGS) entry which is preliminary data.</text>
</comment>
<dbReference type="RefSeq" id="WP_249684391.1">
    <property type="nucleotide sequence ID" value="NZ_SGPX01000020.1"/>
</dbReference>
<evidence type="ECO:0000313" key="2">
    <source>
        <dbReference type="EMBL" id="MCL6353851.1"/>
    </source>
</evidence>
<evidence type="ECO:0000256" key="1">
    <source>
        <dbReference type="SAM" id="MobiDB-lite"/>
    </source>
</evidence>
<name>A0AAW5GKK5_9GAMM</name>
<dbReference type="EMBL" id="SGPX01000020">
    <property type="protein sequence ID" value="MCL6353851.1"/>
    <property type="molecule type" value="Genomic_DNA"/>
</dbReference>
<organism evidence="3 5">
    <name type="scientific">Pectobacterium polaris</name>
    <dbReference type="NCBI Taxonomy" id="2042057"/>
    <lineage>
        <taxon>Bacteria</taxon>
        <taxon>Pseudomonadati</taxon>
        <taxon>Pseudomonadota</taxon>
        <taxon>Gammaproteobacteria</taxon>
        <taxon>Enterobacterales</taxon>
        <taxon>Pectobacteriaceae</taxon>
        <taxon>Pectobacterium</taxon>
    </lineage>
</organism>
<evidence type="ECO:0000313" key="4">
    <source>
        <dbReference type="Proteomes" id="UP001055618"/>
    </source>
</evidence>
<gene>
    <name evidence="2" type="ORF">EXT50_22130</name>
    <name evidence="3" type="ORF">EXT53_22085</name>
</gene>
<evidence type="ECO:0000313" key="5">
    <source>
        <dbReference type="Proteomes" id="UP001057360"/>
    </source>
</evidence>
<proteinExistence type="predicted"/>
<dbReference type="Proteomes" id="UP001057360">
    <property type="component" value="Unassembled WGS sequence"/>
</dbReference>
<accession>A0AAW5GKK5</accession>
<keyword evidence="4" id="KW-1185">Reference proteome</keyword>
<protein>
    <submittedName>
        <fullName evidence="3">Type IV secretion protein Rhs</fullName>
    </submittedName>
</protein>
<dbReference type="AlphaFoldDB" id="A0AAW5GKK5"/>